<proteinExistence type="inferred from homology"/>
<evidence type="ECO:0000256" key="5">
    <source>
        <dbReference type="ARBA" id="ARBA00022946"/>
    </source>
</evidence>
<gene>
    <name evidence="12" type="ORF">H5P30_03875</name>
</gene>
<evidence type="ECO:0000259" key="11">
    <source>
        <dbReference type="Pfam" id="PF22366"/>
    </source>
</evidence>
<evidence type="ECO:0000256" key="4">
    <source>
        <dbReference type="ARBA" id="ARBA00022827"/>
    </source>
</evidence>
<evidence type="ECO:0000256" key="2">
    <source>
        <dbReference type="ARBA" id="ARBA00012637"/>
    </source>
</evidence>
<dbReference type="Proteomes" id="UP000525652">
    <property type="component" value="Unassembled WGS sequence"/>
</dbReference>
<reference evidence="12 13" key="1">
    <citation type="submission" date="2020-07" db="EMBL/GenBank/DDBJ databases">
        <authorList>
            <person name="Feng X."/>
        </authorList>
    </citation>
    <scope>NUCLEOTIDE SEQUENCE [LARGE SCALE GENOMIC DNA]</scope>
    <source>
        <strain evidence="12 13">JCM14086</strain>
    </source>
</reference>
<keyword evidence="7" id="KW-0520">NAD</keyword>
<keyword evidence="6" id="KW-0560">Oxidoreductase</keyword>
<keyword evidence="9" id="KW-0472">Membrane</keyword>
<dbReference type="Pfam" id="PF07992">
    <property type="entry name" value="Pyr_redox_2"/>
    <property type="match status" value="1"/>
</dbReference>
<keyword evidence="9" id="KW-1133">Transmembrane helix</keyword>
<evidence type="ECO:0000256" key="8">
    <source>
        <dbReference type="ARBA" id="ARBA00047599"/>
    </source>
</evidence>
<accession>A0A7X1AVW3</accession>
<dbReference type="InterPro" id="IPR054585">
    <property type="entry name" value="NDH2-like_C"/>
</dbReference>
<dbReference type="AlphaFoldDB" id="A0A7X1AVW3"/>
<dbReference type="SUPFAM" id="SSF51905">
    <property type="entry name" value="FAD/NAD(P)-binding domain"/>
    <property type="match status" value="2"/>
</dbReference>
<protein>
    <recommendedName>
        <fullName evidence="2">NADH:ubiquinone reductase (non-electrogenic)</fullName>
        <ecNumber evidence="2">1.6.5.9</ecNumber>
    </recommendedName>
</protein>
<evidence type="ECO:0000256" key="3">
    <source>
        <dbReference type="ARBA" id="ARBA00022630"/>
    </source>
</evidence>
<feature type="domain" description="External alternative NADH-ubiquinone oxidoreductase-like C-terminal" evidence="11">
    <location>
        <begin position="354"/>
        <end position="410"/>
    </location>
</feature>
<dbReference type="InterPro" id="IPR036188">
    <property type="entry name" value="FAD/NAD-bd_sf"/>
</dbReference>
<name>A0A7X1AVW3_9BACT</name>
<dbReference type="GO" id="GO:0050136">
    <property type="term" value="F:NADH dehydrogenase (quinone) (non-electrogenic) activity"/>
    <property type="evidence" value="ECO:0007669"/>
    <property type="project" value="UniProtKB-EC"/>
</dbReference>
<dbReference type="InterPro" id="IPR023753">
    <property type="entry name" value="FAD/NAD-binding_dom"/>
</dbReference>
<keyword evidence="5" id="KW-0809">Transit peptide</keyword>
<dbReference type="RefSeq" id="WP_185691647.1">
    <property type="nucleotide sequence ID" value="NZ_JACHVA010000040.1"/>
</dbReference>
<dbReference type="PANTHER" id="PTHR43706:SF47">
    <property type="entry name" value="EXTERNAL NADH-UBIQUINONE OXIDOREDUCTASE 1, MITOCHONDRIAL-RELATED"/>
    <property type="match status" value="1"/>
</dbReference>
<comment type="caution">
    <text evidence="12">The sequence shown here is derived from an EMBL/GenBank/DDBJ whole genome shotgun (WGS) entry which is preliminary data.</text>
</comment>
<feature type="domain" description="FAD/NAD(P)-binding" evidence="10">
    <location>
        <begin position="8"/>
        <end position="323"/>
    </location>
</feature>
<dbReference type="EC" id="1.6.5.9" evidence="2"/>
<evidence type="ECO:0000256" key="7">
    <source>
        <dbReference type="ARBA" id="ARBA00023027"/>
    </source>
</evidence>
<dbReference type="Pfam" id="PF22366">
    <property type="entry name" value="NDH2_C"/>
    <property type="match status" value="1"/>
</dbReference>
<comment type="similarity">
    <text evidence="1">Belongs to the NADH dehydrogenase family.</text>
</comment>
<dbReference type="EMBL" id="JACHVA010000040">
    <property type="protein sequence ID" value="MBC2600912.1"/>
    <property type="molecule type" value="Genomic_DNA"/>
</dbReference>
<sequence>MGSSTKKKILVLGGGFAGLEFCRRFKDEDTSIMLVDKKNHHLFQPLLYQVATSGLSAPQIAQPLRGILRGRDQLTTYLDEIQEISLEGKFAKGKNRIYEYDYLVLGLGAKTSYFGNDHWAEHTHGLKTLNDALGIRNHVLRSLEMAEMETDSEKQKRLMTFIVVGGGPTGVEMAGALAELGRHVLNRNFRHIDPKNVRVILVEGSDKILGNYSDPLPASAQKQIEKLGVEVRCGNMVEDIRAGELDVGGETIYAGTIIWGAGVEAVPLTKQLGAPLDRAGRIKVCPDCSIPGHPEAFAIGDIAHLVDTKGKPVPGVSPAALQMAKHISKIIAKEIETGQMRKPEERKAFTYFNKGNMATIGRSKAIAEIGKLKMSGMPAWMAWLVVHLIFLVGFRNRIVVLLDWFYSYINYRRSARIIFE</sequence>
<keyword evidence="4" id="KW-0274">FAD</keyword>
<dbReference type="PRINTS" id="PR00368">
    <property type="entry name" value="FADPNR"/>
</dbReference>
<evidence type="ECO:0000259" key="10">
    <source>
        <dbReference type="Pfam" id="PF07992"/>
    </source>
</evidence>
<evidence type="ECO:0000313" key="12">
    <source>
        <dbReference type="EMBL" id="MBC2600912.1"/>
    </source>
</evidence>
<dbReference type="PANTHER" id="PTHR43706">
    <property type="entry name" value="NADH DEHYDROGENASE"/>
    <property type="match status" value="1"/>
</dbReference>
<dbReference type="InterPro" id="IPR045024">
    <property type="entry name" value="NDH-2"/>
</dbReference>
<dbReference type="Gene3D" id="3.50.50.100">
    <property type="match status" value="1"/>
</dbReference>
<evidence type="ECO:0000256" key="9">
    <source>
        <dbReference type="SAM" id="Phobius"/>
    </source>
</evidence>
<evidence type="ECO:0000256" key="6">
    <source>
        <dbReference type="ARBA" id="ARBA00023002"/>
    </source>
</evidence>
<comment type="catalytic activity">
    <reaction evidence="8">
        <text>a quinone + NADH + H(+) = a quinol + NAD(+)</text>
        <dbReference type="Rhea" id="RHEA:46160"/>
        <dbReference type="ChEBI" id="CHEBI:15378"/>
        <dbReference type="ChEBI" id="CHEBI:24646"/>
        <dbReference type="ChEBI" id="CHEBI:57540"/>
        <dbReference type="ChEBI" id="CHEBI:57945"/>
        <dbReference type="ChEBI" id="CHEBI:132124"/>
        <dbReference type="EC" id="1.6.5.9"/>
    </reaction>
</comment>
<feature type="transmembrane region" description="Helical" evidence="9">
    <location>
        <begin position="380"/>
        <end position="406"/>
    </location>
</feature>
<dbReference type="PRINTS" id="PR00411">
    <property type="entry name" value="PNDRDTASEI"/>
</dbReference>
<keyword evidence="3" id="KW-0285">Flavoprotein</keyword>
<evidence type="ECO:0000256" key="1">
    <source>
        <dbReference type="ARBA" id="ARBA00005272"/>
    </source>
</evidence>
<evidence type="ECO:0000313" key="13">
    <source>
        <dbReference type="Proteomes" id="UP000525652"/>
    </source>
</evidence>
<organism evidence="12 13">
    <name type="scientific">Puniceicoccus vermicola</name>
    <dbReference type="NCBI Taxonomy" id="388746"/>
    <lineage>
        <taxon>Bacteria</taxon>
        <taxon>Pseudomonadati</taxon>
        <taxon>Verrucomicrobiota</taxon>
        <taxon>Opitutia</taxon>
        <taxon>Puniceicoccales</taxon>
        <taxon>Puniceicoccaceae</taxon>
        <taxon>Puniceicoccus</taxon>
    </lineage>
</organism>
<keyword evidence="13" id="KW-1185">Reference proteome</keyword>
<keyword evidence="9" id="KW-0812">Transmembrane</keyword>